<dbReference type="Proteomes" id="UP000271678">
    <property type="component" value="Unassembled WGS sequence"/>
</dbReference>
<sequence length="220" mass="23254">MSIIVEGGIIRLDDRDFTGMVTGAIPMPDNDQPLLPQAFASVIEPTALFLVSFVTADRGWQHQIWIGAAGMVALLDIDGAQKELVTAEIDAMPGIVAAATTLGPRRPQGVRTPIPATVKGLQRLLEAEPAERAKRLRPFDADRLWVLDGTGFCPDGSIAAQESILVLDGPGGVWVPENGQVVPTTPTAVWTFLTAVLVQLSTAGAEPDPTQSPSVVGRAM</sequence>
<keyword evidence="2" id="KW-1185">Reference proteome</keyword>
<dbReference type="RefSeq" id="WP_123271313.1">
    <property type="nucleotide sequence ID" value="NZ_RJJQ01000008.1"/>
</dbReference>
<name>A0A3M9M9P8_9MICO</name>
<evidence type="ECO:0000313" key="1">
    <source>
        <dbReference type="EMBL" id="RNI22274.1"/>
    </source>
</evidence>
<protein>
    <submittedName>
        <fullName evidence="1">Uncharacterized protein</fullName>
    </submittedName>
</protein>
<organism evidence="1 2">
    <name type="scientific">Flexivirga caeni</name>
    <dbReference type="NCBI Taxonomy" id="2294115"/>
    <lineage>
        <taxon>Bacteria</taxon>
        <taxon>Bacillati</taxon>
        <taxon>Actinomycetota</taxon>
        <taxon>Actinomycetes</taxon>
        <taxon>Micrococcales</taxon>
        <taxon>Dermacoccaceae</taxon>
        <taxon>Flexivirga</taxon>
    </lineage>
</organism>
<proteinExistence type="predicted"/>
<accession>A0A3M9M9P8</accession>
<dbReference type="OrthoDB" id="4861821at2"/>
<gene>
    <name evidence="1" type="ORF">EFY87_09900</name>
</gene>
<dbReference type="EMBL" id="RJJQ01000008">
    <property type="protein sequence ID" value="RNI22274.1"/>
    <property type="molecule type" value="Genomic_DNA"/>
</dbReference>
<dbReference type="AlphaFoldDB" id="A0A3M9M9P8"/>
<comment type="caution">
    <text evidence="1">The sequence shown here is derived from an EMBL/GenBank/DDBJ whole genome shotgun (WGS) entry which is preliminary data.</text>
</comment>
<reference evidence="1 2" key="1">
    <citation type="submission" date="2018-11" db="EMBL/GenBank/DDBJ databases">
        <title>Draft genome of Simplicispira Flexivirga sp. BO-16.</title>
        <authorList>
            <person name="Im W.T."/>
        </authorList>
    </citation>
    <scope>NUCLEOTIDE SEQUENCE [LARGE SCALE GENOMIC DNA]</scope>
    <source>
        <strain evidence="1 2">BO-16</strain>
    </source>
</reference>
<evidence type="ECO:0000313" key="2">
    <source>
        <dbReference type="Proteomes" id="UP000271678"/>
    </source>
</evidence>